<dbReference type="AlphaFoldDB" id="A0A5C5UGM5"/>
<evidence type="ECO:0000256" key="1">
    <source>
        <dbReference type="SAM" id="MobiDB-lite"/>
    </source>
</evidence>
<gene>
    <name evidence="3" type="ORF">FRX94_07070</name>
</gene>
<dbReference type="Proteomes" id="UP000320791">
    <property type="component" value="Unassembled WGS sequence"/>
</dbReference>
<dbReference type="EMBL" id="VOHM01000013">
    <property type="protein sequence ID" value="TWT25019.1"/>
    <property type="molecule type" value="Genomic_DNA"/>
</dbReference>
<keyword evidence="2" id="KW-1133">Transmembrane helix</keyword>
<accession>A0A5C5UGM5</accession>
<feature type="transmembrane region" description="Helical" evidence="2">
    <location>
        <begin position="34"/>
        <end position="60"/>
    </location>
</feature>
<evidence type="ECO:0000313" key="3">
    <source>
        <dbReference type="EMBL" id="TWT25019.1"/>
    </source>
</evidence>
<organism evidence="3 4">
    <name type="scientific">Corynebacterium canis</name>
    <dbReference type="NCBI Taxonomy" id="679663"/>
    <lineage>
        <taxon>Bacteria</taxon>
        <taxon>Bacillati</taxon>
        <taxon>Actinomycetota</taxon>
        <taxon>Actinomycetes</taxon>
        <taxon>Mycobacteriales</taxon>
        <taxon>Corynebacteriaceae</taxon>
        <taxon>Corynebacterium</taxon>
    </lineage>
</organism>
<feature type="compositionally biased region" description="Gly residues" evidence="1">
    <location>
        <begin position="254"/>
        <end position="269"/>
    </location>
</feature>
<keyword evidence="4" id="KW-1185">Reference proteome</keyword>
<protein>
    <submittedName>
        <fullName evidence="3">Uncharacterized protein</fullName>
    </submittedName>
</protein>
<feature type="region of interest" description="Disordered" evidence="1">
    <location>
        <begin position="254"/>
        <end position="290"/>
    </location>
</feature>
<dbReference type="RefSeq" id="WP_146324431.1">
    <property type="nucleotide sequence ID" value="NZ_BAABLR010000010.1"/>
</dbReference>
<keyword evidence="2" id="KW-0472">Membrane</keyword>
<proteinExistence type="predicted"/>
<keyword evidence="2" id="KW-0812">Transmembrane</keyword>
<evidence type="ECO:0000256" key="2">
    <source>
        <dbReference type="SAM" id="Phobius"/>
    </source>
</evidence>
<reference evidence="3 4" key="1">
    <citation type="submission" date="2019-08" db="EMBL/GenBank/DDBJ databases">
        <authorList>
            <person name="Lei W."/>
        </authorList>
    </citation>
    <scope>NUCLEOTIDE SEQUENCE [LARGE SCALE GENOMIC DNA]</scope>
    <source>
        <strain evidence="3 4">CCUG 58627</strain>
    </source>
</reference>
<feature type="compositionally biased region" description="Pro residues" evidence="1">
    <location>
        <begin position="272"/>
        <end position="290"/>
    </location>
</feature>
<evidence type="ECO:0000313" key="4">
    <source>
        <dbReference type="Proteomes" id="UP000320791"/>
    </source>
</evidence>
<feature type="transmembrane region" description="Helical" evidence="2">
    <location>
        <begin position="132"/>
        <end position="152"/>
    </location>
</feature>
<comment type="caution">
    <text evidence="3">The sequence shown here is derived from an EMBL/GenBank/DDBJ whole genome shotgun (WGS) entry which is preliminary data.</text>
</comment>
<feature type="transmembrane region" description="Helical" evidence="2">
    <location>
        <begin position="80"/>
        <end position="104"/>
    </location>
</feature>
<sequence>MNDLRIEQAHWAPADIGKTWDATWKKFSSSPVPWIVSSLIYTCIFVALAVVYFIGVVFLANTSPESGSLYDPAAPPATEAAPGIGFFVFIALIMIAFFVVGILWMANVYRCATHAVLGGELTIGSFFKFERVGGFFVIGLLVGLATFIGMLLCIIPGYIVAIFLGFAQVAFFNIQQPSVGNVFKASIEMVKRNPLASILVLLFCQVIAAVGQLVVFGAVITVPLAALFTTYAFRGSVLGDPVGFGAGGPAGPAGFGGPAGPAGPAGFGGQQPPYPPQQQEPPYPPLPPQQ</sequence>
<dbReference type="OrthoDB" id="4412277at2"/>
<name>A0A5C5UGM5_9CORY</name>
<feature type="transmembrane region" description="Helical" evidence="2">
    <location>
        <begin position="195"/>
        <end position="228"/>
    </location>
</feature>